<sequence length="303" mass="33895">MRLLTRSDFDGIACAALLKELGVIDHMEYAHPKDLQDGKIAVTKDDVLANVPYVPGCGLWFDHHSSERERLALEGQYEGRSEQAPSAARVIYDYYQDARLNKFDEMLEYVDRVDSADLTEEEILNPTGWVLLGFICDPRTGLGYHKSFTISNLQLMKNLMEALRTQSIKEIMAGSDIQERVKLYFENDARCKEFLKTHTQVDGPVAITDARGLSDLPPGNRFLVYSMFPETNISIRLIDGRGKEFVAISVGYSILNRTSMVDVGSLMLKYGGGGHRAVGTCQVAYADADRVLKELVEAIKEQG</sequence>
<dbReference type="OrthoDB" id="105221at2"/>
<dbReference type="InterPro" id="IPR038763">
    <property type="entry name" value="DHH_sf"/>
</dbReference>
<dbReference type="RefSeq" id="WP_005997441.1">
    <property type="nucleotide sequence ID" value="NZ_AAEW02000001.1"/>
</dbReference>
<evidence type="ECO:0000313" key="1">
    <source>
        <dbReference type="EMBL" id="EAT17214.1"/>
    </source>
</evidence>
<keyword evidence="2" id="KW-1185">Reference proteome</keyword>
<gene>
    <name evidence="1" type="ORF">Dace_3080</name>
</gene>
<dbReference type="PIRSF" id="PIRSF028235">
    <property type="entry name" value="UCP028235"/>
    <property type="match status" value="1"/>
</dbReference>
<proteinExistence type="predicted"/>
<dbReference type="EMBL" id="AAEW02000001">
    <property type="protein sequence ID" value="EAT17214.1"/>
    <property type="molecule type" value="Genomic_DNA"/>
</dbReference>
<reference evidence="1" key="2">
    <citation type="submission" date="2006-05" db="EMBL/GenBank/DDBJ databases">
        <title>Sequencing of the draft genome and assembly of Desulfuromonas acetoxidans DSM 684.</title>
        <authorList>
            <consortium name="US DOE Joint Genome Institute (JGI-PGF)"/>
            <person name="Copeland A."/>
            <person name="Lucas S."/>
            <person name="Lapidus A."/>
            <person name="Barry K."/>
            <person name="Detter J.C."/>
            <person name="Glavina del Rio T."/>
            <person name="Hammon N."/>
            <person name="Israni S."/>
            <person name="Dalin E."/>
            <person name="Tice H."/>
            <person name="Bruce D."/>
            <person name="Pitluck S."/>
            <person name="Richardson P."/>
        </authorList>
    </citation>
    <scope>NUCLEOTIDE SEQUENCE [LARGE SCALE GENOMIC DNA]</scope>
    <source>
        <strain evidence="1">DSM 684</strain>
    </source>
</reference>
<organism evidence="1 2">
    <name type="scientific">Desulfuromonas acetoxidans (strain DSM 684 / 11070)</name>
    <dbReference type="NCBI Taxonomy" id="281689"/>
    <lineage>
        <taxon>Bacteria</taxon>
        <taxon>Pseudomonadati</taxon>
        <taxon>Thermodesulfobacteriota</taxon>
        <taxon>Desulfuromonadia</taxon>
        <taxon>Desulfuromonadales</taxon>
        <taxon>Desulfuromonadaceae</taxon>
        <taxon>Desulfuromonas</taxon>
    </lineage>
</organism>
<dbReference type="InterPro" id="IPR016877">
    <property type="entry name" value="UCP028235"/>
</dbReference>
<dbReference type="SUPFAM" id="SSF64182">
    <property type="entry name" value="DHH phosphoesterases"/>
    <property type="match status" value="1"/>
</dbReference>
<protein>
    <submittedName>
        <fullName evidence="1">Exopolyphosphatase-related protein</fullName>
    </submittedName>
</protein>
<evidence type="ECO:0000313" key="2">
    <source>
        <dbReference type="Proteomes" id="UP000005695"/>
    </source>
</evidence>
<dbReference type="Proteomes" id="UP000005695">
    <property type="component" value="Unassembled WGS sequence"/>
</dbReference>
<name>Q1K489_DESA6</name>
<reference evidence="1" key="1">
    <citation type="submission" date="2006-05" db="EMBL/GenBank/DDBJ databases">
        <title>Annotation of the draft genome assembly of Desulfuromonas acetoxidans DSM 684.</title>
        <authorList>
            <consortium name="US DOE Joint Genome Institute (JGI-ORNL)"/>
            <person name="Larimer F."/>
            <person name="Land M."/>
            <person name="Hauser L."/>
        </authorList>
    </citation>
    <scope>NUCLEOTIDE SEQUENCE [LARGE SCALE GENOMIC DNA]</scope>
    <source>
        <strain evidence="1">DSM 684</strain>
    </source>
</reference>
<dbReference type="AlphaFoldDB" id="Q1K489"/>
<comment type="caution">
    <text evidence="1">The sequence shown here is derived from an EMBL/GenBank/DDBJ whole genome shotgun (WGS) entry which is preliminary data.</text>
</comment>
<accession>Q1K489</accession>